<feature type="compositionally biased region" description="Pro residues" evidence="1">
    <location>
        <begin position="688"/>
        <end position="699"/>
    </location>
</feature>
<dbReference type="STRING" id="656024.FsymDg_0080"/>
<gene>
    <name evidence="3" type="ordered locus">FsymDg_0080</name>
</gene>
<feature type="compositionally biased region" description="Pro residues" evidence="1">
    <location>
        <begin position="622"/>
        <end position="641"/>
    </location>
</feature>
<dbReference type="SMART" id="SM01043">
    <property type="entry name" value="BTAD"/>
    <property type="match status" value="1"/>
</dbReference>
<evidence type="ECO:0000259" key="2">
    <source>
        <dbReference type="SMART" id="SM01043"/>
    </source>
</evidence>
<dbReference type="Gene3D" id="1.25.40.10">
    <property type="entry name" value="Tetratricopeptide repeat domain"/>
    <property type="match status" value="1"/>
</dbReference>
<evidence type="ECO:0000256" key="1">
    <source>
        <dbReference type="SAM" id="MobiDB-lite"/>
    </source>
</evidence>
<feature type="compositionally biased region" description="Low complexity" evidence="1">
    <location>
        <begin position="368"/>
        <end position="379"/>
    </location>
</feature>
<dbReference type="EMBL" id="CP002801">
    <property type="protein sequence ID" value="AEH07664.1"/>
    <property type="molecule type" value="Genomic_DNA"/>
</dbReference>
<evidence type="ECO:0000313" key="3">
    <source>
        <dbReference type="EMBL" id="AEH07664.1"/>
    </source>
</evidence>
<dbReference type="HOGENOM" id="CLU_296092_0_0_11"/>
<feature type="compositionally biased region" description="Pro residues" evidence="1">
    <location>
        <begin position="473"/>
        <end position="526"/>
    </location>
</feature>
<dbReference type="eggNOG" id="COG1652">
    <property type="taxonomic scope" value="Bacteria"/>
</dbReference>
<evidence type="ECO:0000313" key="4">
    <source>
        <dbReference type="Proteomes" id="UP000001549"/>
    </source>
</evidence>
<dbReference type="KEGG" id="fsy:FsymDg_0080"/>
<dbReference type="AlphaFoldDB" id="F8B132"/>
<reference evidence="3 4" key="1">
    <citation type="submission" date="2011-05" db="EMBL/GenBank/DDBJ databases">
        <title>Complete sequence of chromosome of Frankia symbiont of Datisca glomerata.</title>
        <authorList>
            <consortium name="US DOE Joint Genome Institute"/>
            <person name="Lucas S."/>
            <person name="Han J."/>
            <person name="Lapidus A."/>
            <person name="Cheng J.-F."/>
            <person name="Goodwin L."/>
            <person name="Pitluck S."/>
            <person name="Peters L."/>
            <person name="Mikhailova N."/>
            <person name="Chertkov O."/>
            <person name="Teshima H."/>
            <person name="Han C."/>
            <person name="Tapia R."/>
            <person name="Land M."/>
            <person name="Hauser L."/>
            <person name="Kyrpides N."/>
            <person name="Ivanova N."/>
            <person name="Pagani I."/>
            <person name="Berry A."/>
            <person name="Pawlowski K."/>
            <person name="Persson T."/>
            <person name="Vanden Heuvel B."/>
            <person name="Benson D."/>
            <person name="Woyke T."/>
        </authorList>
    </citation>
    <scope>NUCLEOTIDE SEQUENCE [LARGE SCALE GENOMIC DNA]</scope>
    <source>
        <strain evidence="4">4085684</strain>
    </source>
</reference>
<feature type="region of interest" description="Disordered" evidence="1">
    <location>
        <begin position="662"/>
        <end position="699"/>
    </location>
</feature>
<keyword evidence="4" id="KW-1185">Reference proteome</keyword>
<proteinExistence type="predicted"/>
<dbReference type="InterPro" id="IPR005158">
    <property type="entry name" value="BTAD"/>
</dbReference>
<sequence length="996" mass="105972">MGIRAQALPRHHNAHPSVVLPVILTTGMMVALMRRRPRSKGGNPLGQIRTELRLAADVGAARFLDQALRLLAAELTAAGRTLPSVYAATVSDNELVLHLAPAEPDGPPPPWQTGRTPGTWRIERTTSTVDGLLVDDSRRIPVDTPAPYPGLAVMGTDDRGARVLVDVEAAPGIISLGGDAALAREAAVSIAVELATNPWSNDLRVYMTGFSGRLVPIAPDRLRSSTSLGDVLDELESRRSRRGRVAGGEPRNGGSLGPVLRGRPAARHQALWAPELLILAAPPSERETARLSALLRDPSQGVGVVTFGDSTAARWRFTVSPNRRLHLGVLGLEISAQTLSTREYPTIVRMLRKAGTAYALSGRERSTSRTAETETTGSGPDHPHPAYPSPQRISSPDAQSPRRPGPGPGNGTAQVEDRRRGSEDAAVITAFPDESRPASTSNPAQEPTPWVPEIPLWMRPEASTVESESLPHNHPPIPPVPSVPPPSAPPRTPPVWTPSPPPRTPPPAIAPPVGRPPKPPPPPSEPPLRLTTEHPDSINPAGRVHSPSPSVDTSSRGGDSRGGDGASVWRNRAMPAWDLQVSGASGMAMEPVPPRAPGARSVQPYPFPPSTAFPAEASHLPSTPPPGELWPPPPPLAPAPAPRKTTGLLVQLSGRTAAGETLMGEASDDGGLPQTDPPGDRALSTLPAPLPQPVPQPVSQPPTALPVLLPATLASPLALPVPVTPPAEPGELFRSTDVEIRIMGEITVEAPGPCDPDRREFLTELVVYLALHRSGVLSSALSAVLLPPETPDNVLSNELDHVAGWLGTNNEGLPHITVSDNGCWSLADGVRCDWDLFVAYAHHSAQPESDSENDLTTALRLVTGPLWANLPAGRYRWLDSSRIRTITSTAVVDVAHRLANITLSNGDTATAIAACRTGLRAAPTAEVLWRDLLRTVAARHDRKALEAVINEMYQMIAPQRTDLGIQAETNTLVRELLPGFRRRQQSSSRRSAITGR</sequence>
<protein>
    <submittedName>
        <fullName evidence="3">Peptidoglycan-binding LysM</fullName>
    </submittedName>
</protein>
<dbReference type="PRINTS" id="PR01218">
    <property type="entry name" value="PSTLEXTENSIN"/>
</dbReference>
<feature type="region of interest" description="Disordered" evidence="1">
    <location>
        <begin position="586"/>
        <end position="643"/>
    </location>
</feature>
<dbReference type="InterPro" id="IPR003882">
    <property type="entry name" value="Pistil_extensin"/>
</dbReference>
<feature type="domain" description="Bacterial transcriptional activator" evidence="2">
    <location>
        <begin position="832"/>
        <end position="977"/>
    </location>
</feature>
<organism evidence="3 4">
    <name type="scientific">Candidatus Protofrankia datiscae</name>
    <dbReference type="NCBI Taxonomy" id="2716812"/>
    <lineage>
        <taxon>Bacteria</taxon>
        <taxon>Bacillati</taxon>
        <taxon>Actinomycetota</taxon>
        <taxon>Actinomycetes</taxon>
        <taxon>Frankiales</taxon>
        <taxon>Frankiaceae</taxon>
        <taxon>Protofrankia</taxon>
    </lineage>
</organism>
<dbReference type="Proteomes" id="UP000001549">
    <property type="component" value="Chromosome"/>
</dbReference>
<name>F8B132_9ACTN</name>
<accession>F8B132</accession>
<feature type="region of interest" description="Disordered" evidence="1">
    <location>
        <begin position="233"/>
        <end position="260"/>
    </location>
</feature>
<feature type="region of interest" description="Disordered" evidence="1">
    <location>
        <begin position="359"/>
        <end position="571"/>
    </location>
</feature>
<dbReference type="InterPro" id="IPR011990">
    <property type="entry name" value="TPR-like_helical_dom_sf"/>
</dbReference>